<reference evidence="2 3" key="1">
    <citation type="submission" date="2017-04" db="EMBL/GenBank/DDBJ databases">
        <title>Draft genome of the yeast Clavispora lusitaniae type strain CBS 6936.</title>
        <authorList>
            <person name="Durrens P."/>
            <person name="Klopp C."/>
            <person name="Biteau N."/>
            <person name="Fitton-Ouhabi V."/>
            <person name="Dementhon K."/>
            <person name="Accoceberry I."/>
            <person name="Sherman D.J."/>
            <person name="Noel T."/>
        </authorList>
    </citation>
    <scope>NUCLEOTIDE SEQUENCE [LARGE SCALE GENOMIC DNA]</scope>
    <source>
        <strain evidence="2 3">CBS 6936</strain>
    </source>
</reference>
<evidence type="ECO:0000256" key="1">
    <source>
        <dbReference type="SAM" id="Phobius"/>
    </source>
</evidence>
<gene>
    <name evidence="2" type="ORF">A9F13_12g01254</name>
</gene>
<dbReference type="Proteomes" id="UP000195602">
    <property type="component" value="Unassembled WGS sequence"/>
</dbReference>
<evidence type="ECO:0000313" key="3">
    <source>
        <dbReference type="Proteomes" id="UP000195602"/>
    </source>
</evidence>
<feature type="transmembrane region" description="Helical" evidence="1">
    <location>
        <begin position="44"/>
        <end position="64"/>
    </location>
</feature>
<feature type="transmembrane region" description="Helical" evidence="1">
    <location>
        <begin position="70"/>
        <end position="93"/>
    </location>
</feature>
<organism evidence="2 3">
    <name type="scientific">Clavispora lusitaniae</name>
    <name type="common">Candida lusitaniae</name>
    <dbReference type="NCBI Taxonomy" id="36911"/>
    <lineage>
        <taxon>Eukaryota</taxon>
        <taxon>Fungi</taxon>
        <taxon>Dikarya</taxon>
        <taxon>Ascomycota</taxon>
        <taxon>Saccharomycotina</taxon>
        <taxon>Pichiomycetes</taxon>
        <taxon>Metschnikowiaceae</taxon>
        <taxon>Clavispora</taxon>
    </lineage>
</organism>
<keyword evidence="1" id="KW-1133">Transmembrane helix</keyword>
<comment type="caution">
    <text evidence="2">The sequence shown here is derived from an EMBL/GenBank/DDBJ whole genome shotgun (WGS) entry which is preliminary data.</text>
</comment>
<accession>A0AA91T0W6</accession>
<name>A0AA91T0W6_CLALS</name>
<dbReference type="EMBL" id="LYUB02000012">
    <property type="protein sequence ID" value="OVF07594.1"/>
    <property type="molecule type" value="Genomic_DNA"/>
</dbReference>
<keyword evidence="1" id="KW-0472">Membrane</keyword>
<dbReference type="OMA" id="WTILYRS"/>
<protein>
    <submittedName>
        <fullName evidence="2">Uncharacterized protein</fullName>
    </submittedName>
</protein>
<dbReference type="AlphaFoldDB" id="A0AA91T0W6"/>
<feature type="transmembrane region" description="Helical" evidence="1">
    <location>
        <begin position="100"/>
        <end position="117"/>
    </location>
</feature>
<feature type="transmembrane region" description="Helical" evidence="1">
    <location>
        <begin position="123"/>
        <end position="141"/>
    </location>
</feature>
<evidence type="ECO:0000313" key="2">
    <source>
        <dbReference type="EMBL" id="OVF07594.1"/>
    </source>
</evidence>
<proteinExistence type="predicted"/>
<sequence>MARHRKVDRALLSQNDPLDSADQELIISSLAAQNDSNFQFYRRVLLLAIVVEILPLAHAARVTFTQKGVYSPSAIMMVILSCVFSVASMWPVWRDWRRKALDYTNMALVAGLWTILYRSGLCWQDVFALVPAANLGAVVLLRRWHISTNKSVHDLRDLTYKFKSV</sequence>
<keyword evidence="1" id="KW-0812">Transmembrane</keyword>
<dbReference type="KEGG" id="clus:A9F13_12g01254"/>